<dbReference type="InterPro" id="IPR002720">
    <property type="entry name" value="RB_A"/>
</dbReference>
<dbReference type="GO" id="GO:2000134">
    <property type="term" value="P:negative regulation of G1/S transition of mitotic cell cycle"/>
    <property type="evidence" value="ECO:0007669"/>
    <property type="project" value="TreeGrafter"/>
</dbReference>
<dbReference type="Proteomes" id="UP000053240">
    <property type="component" value="Unassembled WGS sequence"/>
</dbReference>
<dbReference type="SUPFAM" id="SSF47954">
    <property type="entry name" value="Cyclin-like"/>
    <property type="match status" value="2"/>
</dbReference>
<feature type="domain" description="Retinoblastoma-associated protein N-terminal" evidence="9">
    <location>
        <begin position="64"/>
        <end position="208"/>
    </location>
</feature>
<dbReference type="GO" id="GO:0000977">
    <property type="term" value="F:RNA polymerase II transcription regulatory region sequence-specific DNA binding"/>
    <property type="evidence" value="ECO:0007669"/>
    <property type="project" value="TreeGrafter"/>
</dbReference>
<dbReference type="PANTHER" id="PTHR13742:SF17">
    <property type="entry name" value="RE32990P-RELATED"/>
    <property type="match status" value="1"/>
</dbReference>
<feature type="domain" description="Retinoblastoma-associated protein A-box" evidence="10">
    <location>
        <begin position="447"/>
        <end position="640"/>
    </location>
</feature>
<evidence type="ECO:0000256" key="3">
    <source>
        <dbReference type="ARBA" id="ARBA00022491"/>
    </source>
</evidence>
<name>A0A0N0PBV8_PAPMA</name>
<dbReference type="GO" id="GO:0005634">
    <property type="term" value="C:nucleus"/>
    <property type="evidence" value="ECO:0007669"/>
    <property type="project" value="UniProtKB-SubCell"/>
</dbReference>
<dbReference type="GO" id="GO:0005667">
    <property type="term" value="C:transcription regulator complex"/>
    <property type="evidence" value="ECO:0007669"/>
    <property type="project" value="TreeGrafter"/>
</dbReference>
<keyword evidence="12" id="KW-1185">Reference proteome</keyword>
<dbReference type="InParanoid" id="A0A0N0PBV8"/>
<sequence>MSKPEESEENWISALDNLCSKLNVDPAAAEKSKKSFLEIKRNYTLDGDIQHWMACALYVACRTSITPTVQSGKVVEGNCVSLTRLLRLCNISLIQFFNKIKNWMEMALMSTDFKDRITRLEHKFAVSTVLFRKFLPIFQEIFSGLTSEPTKCNTKSKKQKLQPCTTNALFEFSWCLYVCVKGEFHNSADDLVDMYHVLLSCLDFVFGNAFMSRRIDLINPAFKGLPPDWLKDDFELPKKPPCIISVLCEIKEGLAVEAATMKEYSWRPVIYGNRDNLNFVFGNAFMSRRIDLINPAFKGLPPDWLKDDFELPKKPPCIISVLCEIKEGLAVEAATMKEYSWRPVIKSFFDKGILKGNSDQLTGLLDIGNFDANLKSLNNLYETYVLSVGEFDERIFLGEHANEQIGTKKVSGEEISQVIASFGPSGRACPDTPLTGRCYLAGREELTPVSEATNSLARLAAYLRNTKPFPSASLMRLFAECGVTEEMINAKVIKPCNGWAEQFSKSLRESKCSNEAITFRNNMVSCLYFKVFEHIIREEHRKKPQVSLQMLLSQETYQLTVFACCTEVVLHAYGVHSLRFPRVLQIYGLSAFHFYKIIELVVQALVDKLSRDVIKHLNAVEEEVLESLVWTSDSPLWDQLSKTPVPASTEVYVQESPLFRRNIGVIDRYLAPKAEQAKKQLFKDNIKPGQSLLVQTNTTAKQDTVCPSPTSNGETTPNSTPKKAHNSLILFFRKFYSLAVVRMIDLCTRLRLTDEELKRKIWTCLEYSVMHQTQLMRDRHLDQILMCAVYVICKVSNNPNNQVERTFADIMKCYRQRPLADNHVYRSVLIKQSTGDNSPERGDLINFYNKVYVQCMQSFALRFTGKHKDECGLSPLPAGRGDAACSPAGQRVSERHQLYVKPLTTPPHTDHHLTYRFSRSPAKDLHAINTLVSCEVGGVKRCAEGGDVIKRPRCAAPGVARKLQGLVSDRQAV</sequence>
<dbReference type="InterPro" id="IPR036915">
    <property type="entry name" value="Cyclin-like_sf"/>
</dbReference>
<evidence type="ECO:0000313" key="12">
    <source>
        <dbReference type="Proteomes" id="UP000053240"/>
    </source>
</evidence>
<evidence type="ECO:0000256" key="2">
    <source>
        <dbReference type="ARBA" id="ARBA00009475"/>
    </source>
</evidence>
<dbReference type="EMBL" id="KQ460772">
    <property type="protein sequence ID" value="KPJ12464.1"/>
    <property type="molecule type" value="Genomic_DNA"/>
</dbReference>
<keyword evidence="4" id="KW-0805">Transcription regulation</keyword>
<dbReference type="Pfam" id="PF11934">
    <property type="entry name" value="DUF3452"/>
    <property type="match status" value="1"/>
</dbReference>
<evidence type="ECO:0000256" key="8">
    <source>
        <dbReference type="SAM" id="MobiDB-lite"/>
    </source>
</evidence>
<gene>
    <name evidence="11" type="ORF">RR48_04359</name>
</gene>
<dbReference type="InterPro" id="IPR028309">
    <property type="entry name" value="RB_fam"/>
</dbReference>
<evidence type="ECO:0000313" key="11">
    <source>
        <dbReference type="EMBL" id="KPJ12464.1"/>
    </source>
</evidence>
<keyword evidence="3" id="KW-0678">Repressor</keyword>
<dbReference type="GO" id="GO:0000785">
    <property type="term" value="C:chromatin"/>
    <property type="evidence" value="ECO:0007669"/>
    <property type="project" value="TreeGrafter"/>
</dbReference>
<dbReference type="GO" id="GO:0030154">
    <property type="term" value="P:cell differentiation"/>
    <property type="evidence" value="ECO:0007669"/>
    <property type="project" value="TreeGrafter"/>
</dbReference>
<feature type="region of interest" description="Disordered" evidence="8">
    <location>
        <begin position="699"/>
        <end position="722"/>
    </location>
</feature>
<evidence type="ECO:0000256" key="6">
    <source>
        <dbReference type="ARBA" id="ARBA00023242"/>
    </source>
</evidence>
<dbReference type="Gene3D" id="1.10.472.10">
    <property type="entry name" value="Cyclin-like"/>
    <property type="match status" value="3"/>
</dbReference>
<comment type="similarity">
    <text evidence="2">Belongs to the retinoblastoma protein (RB) family.</text>
</comment>
<reference evidence="11 12" key="1">
    <citation type="journal article" date="2015" name="Nat. Commun.">
        <title>Outbred genome sequencing and CRISPR/Cas9 gene editing in butterflies.</title>
        <authorList>
            <person name="Li X."/>
            <person name="Fan D."/>
            <person name="Zhang W."/>
            <person name="Liu G."/>
            <person name="Zhang L."/>
            <person name="Zhao L."/>
            <person name="Fang X."/>
            <person name="Chen L."/>
            <person name="Dong Y."/>
            <person name="Chen Y."/>
            <person name="Ding Y."/>
            <person name="Zhao R."/>
            <person name="Feng M."/>
            <person name="Zhu Y."/>
            <person name="Feng Y."/>
            <person name="Jiang X."/>
            <person name="Zhu D."/>
            <person name="Xiang H."/>
            <person name="Feng X."/>
            <person name="Li S."/>
            <person name="Wang J."/>
            <person name="Zhang G."/>
            <person name="Kronforst M.R."/>
            <person name="Wang W."/>
        </authorList>
    </citation>
    <scope>NUCLEOTIDE SEQUENCE [LARGE SCALE GENOMIC DNA]</scope>
    <source>
        <strain evidence="11">Ya'a_city_454_Pm</strain>
        <tissue evidence="11">Whole body</tissue>
    </source>
</reference>
<accession>A0A0N0PBV8</accession>
<dbReference type="SMART" id="SM01367">
    <property type="entry name" value="DUF3452"/>
    <property type="match status" value="1"/>
</dbReference>
<evidence type="ECO:0000256" key="4">
    <source>
        <dbReference type="ARBA" id="ARBA00023015"/>
    </source>
</evidence>
<dbReference type="Pfam" id="PF01857">
    <property type="entry name" value="RB_B"/>
    <property type="match status" value="1"/>
</dbReference>
<dbReference type="FunCoup" id="A0A0N0PBV8">
    <property type="interactions" value="1633"/>
</dbReference>
<evidence type="ECO:0000256" key="1">
    <source>
        <dbReference type="ARBA" id="ARBA00004123"/>
    </source>
</evidence>
<dbReference type="PANTHER" id="PTHR13742">
    <property type="entry name" value="RETINOBLASTOMA-ASSOCIATED PROTEIN RB -RELATED"/>
    <property type="match status" value="1"/>
</dbReference>
<keyword evidence="7" id="KW-0131">Cell cycle</keyword>
<dbReference type="AlphaFoldDB" id="A0A0N0PBV8"/>
<feature type="compositionally biased region" description="Polar residues" evidence="8">
    <location>
        <begin position="699"/>
        <end position="721"/>
    </location>
</feature>
<dbReference type="InterPro" id="IPR002719">
    <property type="entry name" value="RB_B"/>
</dbReference>
<proteinExistence type="inferred from homology"/>
<evidence type="ECO:0000256" key="7">
    <source>
        <dbReference type="ARBA" id="ARBA00023306"/>
    </source>
</evidence>
<evidence type="ECO:0000259" key="9">
    <source>
        <dbReference type="SMART" id="SM01367"/>
    </source>
</evidence>
<dbReference type="Pfam" id="PF01858">
    <property type="entry name" value="RB_A"/>
    <property type="match status" value="1"/>
</dbReference>
<evidence type="ECO:0000259" key="10">
    <source>
        <dbReference type="SMART" id="SM01368"/>
    </source>
</evidence>
<dbReference type="InterPro" id="IPR024599">
    <property type="entry name" value="RB_N"/>
</dbReference>
<keyword evidence="5" id="KW-0804">Transcription</keyword>
<dbReference type="SMART" id="SM01368">
    <property type="entry name" value="RB_A"/>
    <property type="match status" value="1"/>
</dbReference>
<protein>
    <submittedName>
        <fullName evidence="11">Retinoblastoma-like protein 1</fullName>
    </submittedName>
</protein>
<dbReference type="STRING" id="76193.A0A0N0PBV8"/>
<evidence type="ECO:0000256" key="5">
    <source>
        <dbReference type="ARBA" id="ARBA00023163"/>
    </source>
</evidence>
<keyword evidence="6" id="KW-0539">Nucleus</keyword>
<comment type="subcellular location">
    <subcellularLocation>
        <location evidence="1">Nucleus</location>
    </subcellularLocation>
</comment>
<dbReference type="Gene3D" id="1.10.472.140">
    <property type="match status" value="2"/>
</dbReference>
<organism evidence="11 12">
    <name type="scientific">Papilio machaon</name>
    <name type="common">Old World swallowtail butterfly</name>
    <dbReference type="NCBI Taxonomy" id="76193"/>
    <lineage>
        <taxon>Eukaryota</taxon>
        <taxon>Metazoa</taxon>
        <taxon>Ecdysozoa</taxon>
        <taxon>Arthropoda</taxon>
        <taxon>Hexapoda</taxon>
        <taxon>Insecta</taxon>
        <taxon>Pterygota</taxon>
        <taxon>Neoptera</taxon>
        <taxon>Endopterygota</taxon>
        <taxon>Lepidoptera</taxon>
        <taxon>Glossata</taxon>
        <taxon>Ditrysia</taxon>
        <taxon>Papilionoidea</taxon>
        <taxon>Papilionidae</taxon>
        <taxon>Papilioninae</taxon>
        <taxon>Papilio</taxon>
    </lineage>
</organism>
<dbReference type="GO" id="GO:0006357">
    <property type="term" value="P:regulation of transcription by RNA polymerase II"/>
    <property type="evidence" value="ECO:0007669"/>
    <property type="project" value="InterPro"/>
</dbReference>